<keyword evidence="1" id="KW-0812">Transmembrane</keyword>
<dbReference type="HOGENOM" id="CLU_087258_1_0_14"/>
<dbReference type="EMBL" id="CP003199">
    <property type="protein sequence ID" value="AEW45280.1"/>
    <property type="molecule type" value="Genomic_DNA"/>
</dbReference>
<keyword evidence="1" id="KW-1133">Transmembrane helix</keyword>
<evidence type="ECO:0000256" key="1">
    <source>
        <dbReference type="SAM" id="Phobius"/>
    </source>
</evidence>
<accession>H6N6K8</accession>
<dbReference type="Proteomes" id="UP000009135">
    <property type="component" value="Chromosome"/>
</dbReference>
<dbReference type="AlphaFoldDB" id="H6N6K8"/>
<keyword evidence="3" id="KW-1185">Reference proteome</keyword>
<gene>
    <name evidence="2" type="ordered locus">MHC_02070</name>
</gene>
<feature type="transmembrane region" description="Helical" evidence="1">
    <location>
        <begin position="6"/>
        <end position="26"/>
    </location>
</feature>
<name>H6N6K8_MYCHN</name>
<evidence type="ECO:0000313" key="2">
    <source>
        <dbReference type="EMBL" id="AEW45280.1"/>
    </source>
</evidence>
<dbReference type="OrthoDB" id="401788at2"/>
<protein>
    <submittedName>
        <fullName evidence="2">Uncharacterized protein</fullName>
    </submittedName>
</protein>
<sequence length="198" mass="22214">MAIKPSILIFSAAAGVSVPAGGYFLFKGLNSSNNKTLKDKLWESLMLASDSSDKWDERKKILESASPESLVEDLRRVKENKSTEELKSWCLSNASVKFTDDKDRRYLNVKAYCTYKVKDKLSKAAREQGDNDWATASNKVKNPVSGVTLSDAMEKVKTELTKNNPNNDALKNWCKDVLDSMYENNSNFRDANSYCTKG</sequence>
<dbReference type="KEGG" id="mhe:MHC_02070"/>
<dbReference type="STRING" id="1111676.MHC_02070"/>
<evidence type="ECO:0000313" key="3">
    <source>
        <dbReference type="Proteomes" id="UP000009135"/>
    </source>
</evidence>
<keyword evidence="1" id="KW-0472">Membrane</keyword>
<reference evidence="2 3" key="1">
    <citation type="journal article" date="2012" name="J. Bacteriol.">
        <title>Complete genome sequence of Mycoplasma haemocanis strain Illinois.</title>
        <authorList>
            <person name="do Nascimento N.C."/>
            <person name="Guimaraes A.M."/>
            <person name="Santos A.P."/>
            <person name="Sanmiguel P.J."/>
            <person name="Messick J.B."/>
        </authorList>
    </citation>
    <scope>NUCLEOTIDE SEQUENCE [LARGE SCALE GENOMIC DNA]</scope>
    <source>
        <strain evidence="2 3">Illinois</strain>
    </source>
</reference>
<proteinExistence type="predicted"/>
<organism evidence="2 3">
    <name type="scientific">Mycoplasma haemocanis (strain Illinois)</name>
    <dbReference type="NCBI Taxonomy" id="1111676"/>
    <lineage>
        <taxon>Bacteria</taxon>
        <taxon>Bacillati</taxon>
        <taxon>Mycoplasmatota</taxon>
        <taxon>Mollicutes</taxon>
        <taxon>Mycoplasmataceae</taxon>
        <taxon>Mycoplasma</taxon>
    </lineage>
</organism>